<dbReference type="Proteomes" id="UP000013117">
    <property type="component" value="Unassembled WGS sequence"/>
</dbReference>
<dbReference type="Pfam" id="PF01041">
    <property type="entry name" value="DegT_DnrJ_EryC1"/>
    <property type="match status" value="1"/>
</dbReference>
<dbReference type="GeneID" id="84209987"/>
<dbReference type="RefSeq" id="WP_004865444.1">
    <property type="nucleotide sequence ID" value="NZ_ASYY01000033.1"/>
</dbReference>
<dbReference type="InterPro" id="IPR015421">
    <property type="entry name" value="PyrdxlP-dep_Trfase_major"/>
</dbReference>
<evidence type="ECO:0000313" key="6">
    <source>
        <dbReference type="EMBL" id="ENV32952.1"/>
    </source>
</evidence>
<evidence type="ECO:0000256" key="1">
    <source>
        <dbReference type="ARBA" id="ARBA00022898"/>
    </source>
</evidence>
<dbReference type="PATRIC" id="fig|1120926.3.peg.2588"/>
<evidence type="ECO:0000256" key="3">
    <source>
        <dbReference type="PIRSR" id="PIRSR000390-1"/>
    </source>
</evidence>
<comment type="similarity">
    <text evidence="2 5">Belongs to the DegT/DnrJ/EryC1 family.</text>
</comment>
<dbReference type="OrthoDB" id="9804264at2"/>
<dbReference type="InterPro" id="IPR015422">
    <property type="entry name" value="PyrdxlP-dep_Trfase_small"/>
</dbReference>
<proteinExistence type="inferred from homology"/>
<dbReference type="Gene3D" id="3.90.1150.10">
    <property type="entry name" value="Aspartate Aminotransferase, domain 1"/>
    <property type="match status" value="1"/>
</dbReference>
<sequence>MNREIPPTNGLPIEFKDLFSKQDLSRNLSKQLNILKPALTCSGTVALILALETLHELEPEKNQVIIPAWTCPLVALAIIKIGFVPILCDLAANDFQFDQTQLLQKISPKTLAIIATHFAGLYCDLASIVPLAKKHGVFVIEDAAQALGAKYKQQSVGLQGDIGFFSLAFGKGLTSAEGGVLFSSNLQIHHILLEKSKKLPILRDWEIKRKVELIGYYLLYRPATLNYIYGHHLRKSLKQNDEISAVGDDFDLNDIPIHRLGIWRSRVAASAALRLPEHNQRAHRQALLRIEKLKQLPKLKIFEEADNYSSNFPFILILTDNATTCKNILDQLWTKGLGVTKLFVRAIHQYPALCQLKCDMPNAEKFAQCSFSITNSFWLDDQSFEMIYQTIKNIVETEYSISPIS</sequence>
<dbReference type="GO" id="GO:0030170">
    <property type="term" value="F:pyridoxal phosphate binding"/>
    <property type="evidence" value="ECO:0007669"/>
    <property type="project" value="TreeGrafter"/>
</dbReference>
<dbReference type="SUPFAM" id="SSF53383">
    <property type="entry name" value="PLP-dependent transferases"/>
    <property type="match status" value="1"/>
</dbReference>
<dbReference type="GO" id="GO:0000271">
    <property type="term" value="P:polysaccharide biosynthetic process"/>
    <property type="evidence" value="ECO:0007669"/>
    <property type="project" value="TreeGrafter"/>
</dbReference>
<feature type="modified residue" description="N6-(pyridoxal phosphate)lysine" evidence="4">
    <location>
        <position position="171"/>
    </location>
</feature>
<evidence type="ECO:0000256" key="4">
    <source>
        <dbReference type="PIRSR" id="PIRSR000390-2"/>
    </source>
</evidence>
<accession>N8Y865</accession>
<keyword evidence="1 4" id="KW-0663">Pyridoxal phosphate</keyword>
<dbReference type="PANTHER" id="PTHR30244">
    <property type="entry name" value="TRANSAMINASE"/>
    <property type="match status" value="1"/>
</dbReference>
<protein>
    <recommendedName>
        <fullName evidence="8">DegT/DnrJ/EryC1/StrS aminotransferase</fullName>
    </recommendedName>
</protein>
<evidence type="ECO:0000256" key="5">
    <source>
        <dbReference type="RuleBase" id="RU004508"/>
    </source>
</evidence>
<dbReference type="eggNOG" id="COG0399">
    <property type="taxonomic scope" value="Bacteria"/>
</dbReference>
<organism evidence="6 7">
    <name type="scientific">Acinetobacter gerneri DSM 14967 = CIP 107464 = MTCC 9824</name>
    <dbReference type="NCBI Taxonomy" id="1120926"/>
    <lineage>
        <taxon>Bacteria</taxon>
        <taxon>Pseudomonadati</taxon>
        <taxon>Pseudomonadota</taxon>
        <taxon>Gammaproteobacteria</taxon>
        <taxon>Moraxellales</taxon>
        <taxon>Moraxellaceae</taxon>
        <taxon>Acinetobacter</taxon>
    </lineage>
</organism>
<feature type="active site" description="Proton acceptor" evidence="3">
    <location>
        <position position="171"/>
    </location>
</feature>
<comment type="caution">
    <text evidence="6">The sequence shown here is derived from an EMBL/GenBank/DDBJ whole genome shotgun (WGS) entry which is preliminary data.</text>
</comment>
<dbReference type="EMBL" id="APPN01000071">
    <property type="protein sequence ID" value="ENV32952.1"/>
    <property type="molecule type" value="Genomic_DNA"/>
</dbReference>
<gene>
    <name evidence="6" type="ORF">F960_02674</name>
</gene>
<dbReference type="PIRSF" id="PIRSF000390">
    <property type="entry name" value="PLP_StrS"/>
    <property type="match status" value="1"/>
</dbReference>
<evidence type="ECO:0000313" key="7">
    <source>
        <dbReference type="Proteomes" id="UP000013117"/>
    </source>
</evidence>
<dbReference type="PANTHER" id="PTHR30244:SF34">
    <property type="entry name" value="DTDP-4-AMINO-4,6-DIDEOXYGALACTOSE TRANSAMINASE"/>
    <property type="match status" value="1"/>
</dbReference>
<dbReference type="Gene3D" id="3.40.640.10">
    <property type="entry name" value="Type I PLP-dependent aspartate aminotransferase-like (Major domain)"/>
    <property type="match status" value="1"/>
</dbReference>
<evidence type="ECO:0008006" key="8">
    <source>
        <dbReference type="Google" id="ProtNLM"/>
    </source>
</evidence>
<name>N8Y865_9GAMM</name>
<dbReference type="AlphaFoldDB" id="N8Y865"/>
<dbReference type="InterPro" id="IPR000653">
    <property type="entry name" value="DegT/StrS_aminotransferase"/>
</dbReference>
<dbReference type="InterPro" id="IPR015424">
    <property type="entry name" value="PyrdxlP-dep_Trfase"/>
</dbReference>
<evidence type="ECO:0000256" key="2">
    <source>
        <dbReference type="ARBA" id="ARBA00037999"/>
    </source>
</evidence>
<dbReference type="HOGENOM" id="CLU_036177_0_0_6"/>
<keyword evidence="7" id="KW-1185">Reference proteome</keyword>
<dbReference type="STRING" id="202952.GCA_000747725_03475"/>
<reference evidence="6 7" key="1">
    <citation type="submission" date="2013-02" db="EMBL/GenBank/DDBJ databases">
        <title>The Genome Sequence of Acinetobacter gerneri CIP 107464.</title>
        <authorList>
            <consortium name="The Broad Institute Genome Sequencing Platform"/>
            <consortium name="The Broad Institute Genome Sequencing Center for Infectious Disease"/>
            <person name="Cerqueira G."/>
            <person name="Feldgarden M."/>
            <person name="Courvalin P."/>
            <person name="Perichon B."/>
            <person name="Grillot-Courvalin C."/>
            <person name="Clermont D."/>
            <person name="Rocha E."/>
            <person name="Yoon E.-J."/>
            <person name="Nemec A."/>
            <person name="Walker B."/>
            <person name="Young S.K."/>
            <person name="Zeng Q."/>
            <person name="Gargeya S."/>
            <person name="Fitzgerald M."/>
            <person name="Haas B."/>
            <person name="Abouelleil A."/>
            <person name="Alvarado L."/>
            <person name="Arachchi H.M."/>
            <person name="Berlin A.M."/>
            <person name="Chapman S.B."/>
            <person name="Dewar J."/>
            <person name="Goldberg J."/>
            <person name="Griggs A."/>
            <person name="Gujja S."/>
            <person name="Hansen M."/>
            <person name="Howarth C."/>
            <person name="Imamovic A."/>
            <person name="Larimer J."/>
            <person name="McCowan C."/>
            <person name="Murphy C."/>
            <person name="Neiman D."/>
            <person name="Pearson M."/>
            <person name="Priest M."/>
            <person name="Roberts A."/>
            <person name="Saif S."/>
            <person name="Shea T."/>
            <person name="Sisk P."/>
            <person name="Sykes S."/>
            <person name="Wortman J."/>
            <person name="Nusbaum C."/>
            <person name="Birren B."/>
        </authorList>
    </citation>
    <scope>NUCLEOTIDE SEQUENCE [LARGE SCALE GENOMIC DNA]</scope>
    <source>
        <strain evidence="6 7">CIP 107464</strain>
    </source>
</reference>
<dbReference type="GO" id="GO:0008483">
    <property type="term" value="F:transaminase activity"/>
    <property type="evidence" value="ECO:0007669"/>
    <property type="project" value="TreeGrafter"/>
</dbReference>